<dbReference type="PIRSF" id="PIRSF017082">
    <property type="entry name" value="YflP"/>
    <property type="match status" value="1"/>
</dbReference>
<keyword evidence="2" id="KW-0732">Signal</keyword>
<comment type="caution">
    <text evidence="3">The sequence shown here is derived from an EMBL/GenBank/DDBJ whole genome shotgun (WGS) entry which is preliminary data.</text>
</comment>
<evidence type="ECO:0000256" key="2">
    <source>
        <dbReference type="SAM" id="SignalP"/>
    </source>
</evidence>
<reference evidence="3 4" key="1">
    <citation type="journal article" date="2019" name="Int. J. Syst. Evol. Microbiol.">
        <title>The Global Catalogue of Microorganisms (GCM) 10K type strain sequencing project: providing services to taxonomists for standard genome sequencing and annotation.</title>
        <authorList>
            <consortium name="The Broad Institute Genomics Platform"/>
            <consortium name="The Broad Institute Genome Sequencing Center for Infectious Disease"/>
            <person name="Wu L."/>
            <person name="Ma J."/>
        </authorList>
    </citation>
    <scope>NUCLEOTIDE SEQUENCE [LARGE SCALE GENOMIC DNA]</scope>
    <source>
        <strain evidence="3 4">JCM 14330</strain>
    </source>
</reference>
<dbReference type="RefSeq" id="WP_132979452.1">
    <property type="nucleotide sequence ID" value="NZ_BAAAEN010000006.1"/>
</dbReference>
<feature type="chain" id="PRO_5046097659" evidence="2">
    <location>
        <begin position="23"/>
        <end position="319"/>
    </location>
</feature>
<protein>
    <submittedName>
        <fullName evidence="3">Tripartite tricarboxylate transporter substrate binding protein</fullName>
    </submittedName>
</protein>
<dbReference type="Pfam" id="PF03401">
    <property type="entry name" value="TctC"/>
    <property type="match status" value="1"/>
</dbReference>
<evidence type="ECO:0000256" key="1">
    <source>
        <dbReference type="ARBA" id="ARBA00006987"/>
    </source>
</evidence>
<keyword evidence="4" id="KW-1185">Reference proteome</keyword>
<gene>
    <name evidence="3" type="ORF">GCM10009097_21840</name>
</gene>
<comment type="similarity">
    <text evidence="1">Belongs to the UPF0065 (bug) family.</text>
</comment>
<evidence type="ECO:0000313" key="3">
    <source>
        <dbReference type="EMBL" id="GAA0504559.1"/>
    </source>
</evidence>
<dbReference type="PANTHER" id="PTHR42928">
    <property type="entry name" value="TRICARBOXYLATE-BINDING PROTEIN"/>
    <property type="match status" value="1"/>
</dbReference>
<organism evidence="3 4">
    <name type="scientific">Pigmentiphaga daeguensis</name>
    <dbReference type="NCBI Taxonomy" id="414049"/>
    <lineage>
        <taxon>Bacteria</taxon>
        <taxon>Pseudomonadati</taxon>
        <taxon>Pseudomonadota</taxon>
        <taxon>Betaproteobacteria</taxon>
        <taxon>Burkholderiales</taxon>
        <taxon>Alcaligenaceae</taxon>
        <taxon>Pigmentiphaga</taxon>
    </lineage>
</organism>
<feature type="signal peptide" evidence="2">
    <location>
        <begin position="1"/>
        <end position="22"/>
    </location>
</feature>
<dbReference type="SUPFAM" id="SSF53850">
    <property type="entry name" value="Periplasmic binding protein-like II"/>
    <property type="match status" value="1"/>
</dbReference>
<dbReference type="Gene3D" id="3.40.190.150">
    <property type="entry name" value="Bordetella uptake gene, domain 1"/>
    <property type="match status" value="1"/>
</dbReference>
<evidence type="ECO:0000313" key="4">
    <source>
        <dbReference type="Proteomes" id="UP001501706"/>
    </source>
</evidence>
<dbReference type="CDD" id="cd07012">
    <property type="entry name" value="PBP2_Bug_TTT"/>
    <property type="match status" value="1"/>
</dbReference>
<dbReference type="PANTHER" id="PTHR42928:SF5">
    <property type="entry name" value="BLR1237 PROTEIN"/>
    <property type="match status" value="1"/>
</dbReference>
<dbReference type="Proteomes" id="UP001501706">
    <property type="component" value="Unassembled WGS sequence"/>
</dbReference>
<name>A0ABN1BSD8_9BURK</name>
<proteinExistence type="inferred from homology"/>
<dbReference type="EMBL" id="BAAAEN010000006">
    <property type="protein sequence ID" value="GAA0504559.1"/>
    <property type="molecule type" value="Genomic_DNA"/>
</dbReference>
<sequence length="319" mass="34094">MKNFVPHLAAALLPMAGLSAHAAGYPDKPVTIVVPFAPGGSSDSATRTLAEQLSQKWKKPVVVENKPGAYGSIGAGHAARAAADGYTILLASVSVGTINLFLKNPGFDPVKDLTPVTLVARGDYVLAVNKMLPVNNMKELAEYARAHPDKVNHGAFGSGSMLAFEQFSESMNFKAQNVNYRGEAMSLNALMAGDVQVMLATLSAARPFIEAGRVRPLAILARERSPIAPGVPSADESGGRGFYVDFWFGFMVPNGTPDAVRKQIAADTADILKKDDVRKKLYSLGLVATSSTPDEFGKLIQFESTRWIETARRTGLQAE</sequence>
<dbReference type="InterPro" id="IPR042100">
    <property type="entry name" value="Bug_dom1"/>
</dbReference>
<dbReference type="InterPro" id="IPR005064">
    <property type="entry name" value="BUG"/>
</dbReference>
<accession>A0ABN1BSD8</accession>
<dbReference type="Gene3D" id="3.40.190.10">
    <property type="entry name" value="Periplasmic binding protein-like II"/>
    <property type="match status" value="1"/>
</dbReference>